<protein>
    <submittedName>
        <fullName evidence="1">Uncharacterized protein</fullName>
    </submittedName>
</protein>
<evidence type="ECO:0000313" key="2">
    <source>
        <dbReference type="Proteomes" id="UP000003577"/>
    </source>
</evidence>
<reference evidence="1 2" key="1">
    <citation type="submission" date="2007-03" db="EMBL/GenBank/DDBJ databases">
        <authorList>
            <person name="Fulton L."/>
            <person name="Clifton S."/>
            <person name="Fulton B."/>
            <person name="Xu J."/>
            <person name="Minx P."/>
            <person name="Pepin K.H."/>
            <person name="Johnson M."/>
            <person name="Thiruvilangam P."/>
            <person name="Bhonagiri V."/>
            <person name="Nash W.E."/>
            <person name="Mardis E.R."/>
            <person name="Wilson R.K."/>
        </authorList>
    </citation>
    <scope>NUCLEOTIDE SEQUENCE [LARGE SCALE GENOMIC DNA]</scope>
    <source>
        <strain evidence="1 2">ATCC 27756</strain>
    </source>
</reference>
<dbReference type="Proteomes" id="UP000003577">
    <property type="component" value="Unassembled WGS sequence"/>
</dbReference>
<proteinExistence type="predicted"/>
<reference evidence="1 2" key="2">
    <citation type="submission" date="2007-04" db="EMBL/GenBank/DDBJ databases">
        <title>Draft genome sequence of Ruminococcus torques (ATCC 27756).</title>
        <authorList>
            <person name="Sudarsanam P."/>
            <person name="Ley R."/>
            <person name="Guruge J."/>
            <person name="Turnbaugh P.J."/>
            <person name="Mahowald M."/>
            <person name="Liep D."/>
            <person name="Gordon J."/>
        </authorList>
    </citation>
    <scope>NUCLEOTIDE SEQUENCE [LARGE SCALE GENOMIC DNA]</scope>
    <source>
        <strain evidence="1 2">ATCC 27756</strain>
    </source>
</reference>
<gene>
    <name evidence="1" type="ORF">RUMTOR_01787</name>
</gene>
<name>A5KNG2_9FIRM</name>
<dbReference type="PaxDb" id="411460-RUMTOR_01787"/>
<dbReference type="HOGENOM" id="CLU_3296052_0_0_9"/>
<accession>A5KNG2</accession>
<sequence length="40" mass="4695">MPETWRPFTTSECGFWRFRLFAGGKETITYGMEQAAFDKT</sequence>
<organism evidence="1 2">
    <name type="scientific">[Ruminococcus] torques ATCC 27756</name>
    <dbReference type="NCBI Taxonomy" id="411460"/>
    <lineage>
        <taxon>Bacteria</taxon>
        <taxon>Bacillati</taxon>
        <taxon>Bacillota</taxon>
        <taxon>Clostridia</taxon>
        <taxon>Lachnospirales</taxon>
        <taxon>Lachnospiraceae</taxon>
        <taxon>Mediterraneibacter</taxon>
    </lineage>
</organism>
<evidence type="ECO:0000313" key="1">
    <source>
        <dbReference type="EMBL" id="EDK24111.1"/>
    </source>
</evidence>
<comment type="caution">
    <text evidence="1">The sequence shown here is derived from an EMBL/GenBank/DDBJ whole genome shotgun (WGS) entry which is preliminary data.</text>
</comment>
<dbReference type="EMBL" id="AAVP02000008">
    <property type="protein sequence ID" value="EDK24111.1"/>
    <property type="molecule type" value="Genomic_DNA"/>
</dbReference>
<dbReference type="AlphaFoldDB" id="A5KNG2"/>